<feature type="transmembrane region" description="Helical" evidence="2">
    <location>
        <begin position="646"/>
        <end position="668"/>
    </location>
</feature>
<keyword evidence="3" id="KW-0732">Signal</keyword>
<feature type="region of interest" description="Disordered" evidence="1">
    <location>
        <begin position="876"/>
        <end position="924"/>
    </location>
</feature>
<feature type="transmembrane region" description="Helical" evidence="2">
    <location>
        <begin position="621"/>
        <end position="640"/>
    </location>
</feature>
<protein>
    <recommendedName>
        <fullName evidence="4">TRP C-terminal domain-containing protein</fullName>
    </recommendedName>
</protein>
<name>A0ABR3J3A4_9AGAR</name>
<comment type="caution">
    <text evidence="5">The sequence shown here is derived from an EMBL/GenBank/DDBJ whole genome shotgun (WGS) entry which is preliminary data.</text>
</comment>
<feature type="compositionally biased region" description="Basic residues" evidence="1">
    <location>
        <begin position="970"/>
        <end position="983"/>
    </location>
</feature>
<feature type="compositionally biased region" description="Low complexity" evidence="1">
    <location>
        <begin position="831"/>
        <end position="848"/>
    </location>
</feature>
<keyword evidence="2" id="KW-0812">Transmembrane</keyword>
<feature type="transmembrane region" description="Helical" evidence="2">
    <location>
        <begin position="192"/>
        <end position="215"/>
    </location>
</feature>
<dbReference type="PANTHER" id="PTHR31145">
    <property type="entry name" value="INTEGRAL MEMBRANE PROTEIN (AFU_ORTHOLOGUE AFUA_7G01610)"/>
    <property type="match status" value="1"/>
</dbReference>
<evidence type="ECO:0000313" key="6">
    <source>
        <dbReference type="Proteomes" id="UP001556367"/>
    </source>
</evidence>
<feature type="region of interest" description="Disordered" evidence="1">
    <location>
        <begin position="412"/>
        <end position="431"/>
    </location>
</feature>
<evidence type="ECO:0000256" key="1">
    <source>
        <dbReference type="SAM" id="MobiDB-lite"/>
    </source>
</evidence>
<evidence type="ECO:0000256" key="2">
    <source>
        <dbReference type="SAM" id="Phobius"/>
    </source>
</evidence>
<evidence type="ECO:0000256" key="3">
    <source>
        <dbReference type="SAM" id="SignalP"/>
    </source>
</evidence>
<evidence type="ECO:0000259" key="4">
    <source>
        <dbReference type="Pfam" id="PF06011"/>
    </source>
</evidence>
<feature type="signal peptide" evidence="3">
    <location>
        <begin position="1"/>
        <end position="28"/>
    </location>
</feature>
<sequence>MSSTRRSRCARLLVLLQLLSSAVLLSQADPALLPFSDCFSGNASRKLNISTVYGQVFDGDEQPHTHLNLTIFGQSSQEIVGFSGDSTSLATLFTTTSVLTFNAYTNSTYFCSALRPPSPLSAPDNTTGTYCPIPSGEFALSSLIPWGDDRALTTLTTRLRAVNPFSQEVLCLEVSTLPLDPSPHSPYGRARAIFWFTVAMTIAYWAVVGIARIVAAWGRGTSRTSRGLWARAQSAGFILASAISGERLATSPALLRFSTPSMRDIIFHTQWCATLAMVAVEWPSFAYPLLTQTAWSTLTFNVTLTTSGRDGLHWDTLATPPFNPPSAFADQVADPTSPLFIDTSVPNTIFTLPSDAHHGMEKFAYTIGLSPQELFPTCLILFLAIIAGTIAISVLILLLDRFALFVSSPFNRQPSVPPSRLAGTRSPGFTSKDMLDVPTSGTLSGNPLNPDDNKSLNGHGQGLFTTPSRFALAGGAAKKKSWWRRALHIRPNINSFHGSVLHGNLVRILVLFHLPISIFSCYEMTLPRTRPEFAPPISSVVLAGLSFAIFSLFIPVALVLRMTTTSTNKLYEETRTLLCLGPLYNHYRHGSQMFASLLFASNVAFGVAIGCGQNSGTTQAVVILVIEVISALVTSMWLPWGTGASMGLISFLFCVARIVIAVLLVILTPTISIGTGPGGWVAYGIIVVLALVYVALVLMLFVKLFEAVVRIFGRVSFDRSTHVVDTGLLGACGLLGCCGSRRSRRRRPRRHRYKATEVRRGSNAASEQSSYLPPHVFHAEGSGSRKGSMHSGPPPSVLKPEHAFRPYKEESDDENGYIMGAWQPFPRPGYSSLANSPGSSSSQQAPRSTGFSRVGGGRAHIDTPYAIASESTQTFPTLAHQPGSVPVFDDDDSPPPSLSNIARYQDSNLPPGAMQPKHVRKRSQTAIVEDASALVLSVPNTTPSNDAAGKRATLLLSSPDDDDDSDATPQKRKPWYHLRRHRPHSSEGNAPPPPAQLEEGTLEGTSEAQPTRSFVVIRKPQVSPGRSQFSAASSSSNPVTPTQATFSHQSGDPRSANATA</sequence>
<proteinExistence type="predicted"/>
<organism evidence="5 6">
    <name type="scientific">Hohenbuehelia grisea</name>
    <dbReference type="NCBI Taxonomy" id="104357"/>
    <lineage>
        <taxon>Eukaryota</taxon>
        <taxon>Fungi</taxon>
        <taxon>Dikarya</taxon>
        <taxon>Basidiomycota</taxon>
        <taxon>Agaricomycotina</taxon>
        <taxon>Agaricomycetes</taxon>
        <taxon>Agaricomycetidae</taxon>
        <taxon>Agaricales</taxon>
        <taxon>Pleurotineae</taxon>
        <taxon>Pleurotaceae</taxon>
        <taxon>Hohenbuehelia</taxon>
    </lineage>
</organism>
<feature type="transmembrane region" description="Helical" evidence="2">
    <location>
        <begin position="537"/>
        <end position="560"/>
    </location>
</feature>
<feature type="transmembrane region" description="Helical" evidence="2">
    <location>
        <begin position="680"/>
        <end position="702"/>
    </location>
</feature>
<feature type="chain" id="PRO_5046145497" description="TRP C-terminal domain-containing protein" evidence="3">
    <location>
        <begin position="29"/>
        <end position="1060"/>
    </location>
</feature>
<keyword evidence="2" id="KW-1133">Transmembrane helix</keyword>
<feature type="compositionally biased region" description="Polar residues" evidence="1">
    <location>
        <begin position="1003"/>
        <end position="1012"/>
    </location>
</feature>
<dbReference type="Pfam" id="PF06011">
    <property type="entry name" value="TRP"/>
    <property type="match status" value="1"/>
</dbReference>
<dbReference type="InterPro" id="IPR010308">
    <property type="entry name" value="TRP_C"/>
</dbReference>
<accession>A0ABR3J3A4</accession>
<dbReference type="InterPro" id="IPR040241">
    <property type="entry name" value="TRP_Flc/Pkd2-like"/>
</dbReference>
<keyword evidence="6" id="KW-1185">Reference proteome</keyword>
<feature type="domain" description="TRP C-terminal" evidence="4">
    <location>
        <begin position="498"/>
        <end position="710"/>
    </location>
</feature>
<feature type="region of interest" description="Disordered" evidence="1">
    <location>
        <begin position="746"/>
        <end position="801"/>
    </location>
</feature>
<feature type="region of interest" description="Disordered" evidence="1">
    <location>
        <begin position="829"/>
        <end position="858"/>
    </location>
</feature>
<dbReference type="Proteomes" id="UP001556367">
    <property type="component" value="Unassembled WGS sequence"/>
</dbReference>
<gene>
    <name evidence="5" type="ORF">HGRIS_010095</name>
</gene>
<dbReference type="PANTHER" id="PTHR31145:SF6">
    <property type="entry name" value="INTEGRAL MEMBRANE PROTEIN (AFU_ORTHOLOGUE AFUA_7G01610)"/>
    <property type="match status" value="1"/>
</dbReference>
<feature type="transmembrane region" description="Helical" evidence="2">
    <location>
        <begin position="379"/>
        <end position="399"/>
    </location>
</feature>
<evidence type="ECO:0000313" key="5">
    <source>
        <dbReference type="EMBL" id="KAL0950094.1"/>
    </source>
</evidence>
<feature type="region of interest" description="Disordered" evidence="1">
    <location>
        <begin position="955"/>
        <end position="1060"/>
    </location>
</feature>
<feature type="transmembrane region" description="Helical" evidence="2">
    <location>
        <begin position="590"/>
        <end position="609"/>
    </location>
</feature>
<reference evidence="6" key="1">
    <citation type="submission" date="2024-06" db="EMBL/GenBank/DDBJ databases">
        <title>Multi-omics analyses provide insights into the biosynthesis of the anticancer antibiotic pleurotin in Hohenbuehelia grisea.</title>
        <authorList>
            <person name="Weaver J.A."/>
            <person name="Alberti F."/>
        </authorList>
    </citation>
    <scope>NUCLEOTIDE SEQUENCE [LARGE SCALE GENOMIC DNA]</scope>
    <source>
        <strain evidence="6">T-177</strain>
    </source>
</reference>
<dbReference type="EMBL" id="JASNQZ010000012">
    <property type="protein sequence ID" value="KAL0950094.1"/>
    <property type="molecule type" value="Genomic_DNA"/>
</dbReference>
<feature type="compositionally biased region" description="Polar residues" evidence="1">
    <location>
        <begin position="1037"/>
        <end position="1060"/>
    </location>
</feature>
<keyword evidence="2" id="KW-0472">Membrane</keyword>